<protein>
    <submittedName>
        <fullName evidence="1">Uncharacterized protein</fullName>
    </submittedName>
</protein>
<name>A0A9X2L4Q7_9BACT</name>
<dbReference type="EMBL" id="JANDBC010000002">
    <property type="protein sequence ID" value="MCP9292254.1"/>
    <property type="molecule type" value="Genomic_DNA"/>
</dbReference>
<comment type="caution">
    <text evidence="1">The sequence shown here is derived from an EMBL/GenBank/DDBJ whole genome shotgun (WGS) entry which is preliminary data.</text>
</comment>
<sequence>MSEKFPGQFNIQSFVEDCSQNPDGEIRYVTQEVKLPDKSDWVVNINSVVWSEGDNLESTHNFYMNDTDEDGGYNHFELRNYDRAYTLKRSDGSIVFAKGSENPAMKRTETWLSDLLRNF</sequence>
<gene>
    <name evidence="1" type="ORF">NM125_11770</name>
</gene>
<dbReference type="AlphaFoldDB" id="A0A9X2L4Q7"/>
<evidence type="ECO:0000313" key="1">
    <source>
        <dbReference type="EMBL" id="MCP9292254.1"/>
    </source>
</evidence>
<organism evidence="1 2">
    <name type="scientific">Gracilimonas sediminicola</name>
    <dbReference type="NCBI Taxonomy" id="2952158"/>
    <lineage>
        <taxon>Bacteria</taxon>
        <taxon>Pseudomonadati</taxon>
        <taxon>Balneolota</taxon>
        <taxon>Balneolia</taxon>
        <taxon>Balneolales</taxon>
        <taxon>Balneolaceae</taxon>
        <taxon>Gracilimonas</taxon>
    </lineage>
</organism>
<dbReference type="Proteomes" id="UP001139125">
    <property type="component" value="Unassembled WGS sequence"/>
</dbReference>
<accession>A0A9X2L4Q7</accession>
<keyword evidence="2" id="KW-1185">Reference proteome</keyword>
<dbReference type="RefSeq" id="WP_255135133.1">
    <property type="nucleotide sequence ID" value="NZ_JANDBC010000002.1"/>
</dbReference>
<reference evidence="1" key="1">
    <citation type="submission" date="2022-06" db="EMBL/GenBank/DDBJ databases">
        <title>Gracilimonas sp. CAU 1638 isolated from sea sediment.</title>
        <authorList>
            <person name="Kim W."/>
        </authorList>
    </citation>
    <scope>NUCLEOTIDE SEQUENCE</scope>
    <source>
        <strain evidence="1">CAU 1638</strain>
    </source>
</reference>
<evidence type="ECO:0000313" key="2">
    <source>
        <dbReference type="Proteomes" id="UP001139125"/>
    </source>
</evidence>
<proteinExistence type="predicted"/>